<dbReference type="KEGG" id="lcu:PL11_006170"/>
<evidence type="ECO:0000313" key="1">
    <source>
        <dbReference type="EMBL" id="AQW21546.1"/>
    </source>
</evidence>
<dbReference type="Proteomes" id="UP000030361">
    <property type="component" value="Chromosome"/>
</dbReference>
<name>A0A1S6QIW3_9LACO</name>
<dbReference type="EMBL" id="CP018906">
    <property type="protein sequence ID" value="AQW21546.1"/>
    <property type="molecule type" value="Genomic_DNA"/>
</dbReference>
<dbReference type="PANTHER" id="PTHR40056:SF1">
    <property type="entry name" value="DUF1836 DOMAIN-CONTAINING PROTEIN"/>
    <property type="match status" value="1"/>
</dbReference>
<organism evidence="1 2">
    <name type="scientific">Lentilactobacillus curieae</name>
    <dbReference type="NCBI Taxonomy" id="1138822"/>
    <lineage>
        <taxon>Bacteria</taxon>
        <taxon>Bacillati</taxon>
        <taxon>Bacillota</taxon>
        <taxon>Bacilli</taxon>
        <taxon>Lactobacillales</taxon>
        <taxon>Lactobacillaceae</taxon>
        <taxon>Lentilactobacillus</taxon>
    </lineage>
</organism>
<sequence length="167" mass="19639">MSRLVSHVPLRLPLWDELPTESLRMKQLLEITNQYVEPIIDDTLTQTMMHNYFKADVLPAPVGKFYEQKDVAGAIVVDLLKNNFSLNEIKYALHWVLREFSPKEGYDNFVNMFNEQAKQEPFSPKSLTSIDLKSATEVTKMQYAGLHSILYWYYSKKMLEKDWKKKK</sequence>
<reference evidence="1 2" key="1">
    <citation type="journal article" date="2015" name="Genome Announc.">
        <title>Genome Sequence of Lactobacillus curieae CCTCC M 2011381T, a Novel Producer of Gamma-aminobutyric Acid.</title>
        <authorList>
            <person name="Wang Y."/>
            <person name="Wang Y."/>
            <person name="Lang C."/>
            <person name="Wei D."/>
            <person name="Xu P."/>
            <person name="Xie J."/>
        </authorList>
    </citation>
    <scope>NUCLEOTIDE SEQUENCE [LARGE SCALE GENOMIC DNA]</scope>
    <source>
        <strain evidence="1 2">CCTCC M 2011381</strain>
    </source>
</reference>
<dbReference type="InterPro" id="IPR014975">
    <property type="entry name" value="DUF1836"/>
</dbReference>
<dbReference type="eggNOG" id="COG0789">
    <property type="taxonomic scope" value="Bacteria"/>
</dbReference>
<protein>
    <recommendedName>
        <fullName evidence="3">DUF1836 domain-containing protein</fullName>
    </recommendedName>
</protein>
<dbReference type="RefSeq" id="WP_035168074.1">
    <property type="nucleotide sequence ID" value="NZ_CP018906.1"/>
</dbReference>
<gene>
    <name evidence="1" type="ORF">PL11_006170</name>
</gene>
<dbReference type="Pfam" id="PF08876">
    <property type="entry name" value="DUF1836"/>
    <property type="match status" value="1"/>
</dbReference>
<evidence type="ECO:0008006" key="3">
    <source>
        <dbReference type="Google" id="ProtNLM"/>
    </source>
</evidence>
<proteinExistence type="predicted"/>
<evidence type="ECO:0000313" key="2">
    <source>
        <dbReference type="Proteomes" id="UP000030361"/>
    </source>
</evidence>
<dbReference type="PANTHER" id="PTHR40056">
    <property type="entry name" value="HYPOTHETICAL CYTOSOLIC PROTEIN"/>
    <property type="match status" value="1"/>
</dbReference>
<accession>A0A1S6QIW3</accession>
<dbReference type="OrthoDB" id="3191472at2"/>
<keyword evidence="2" id="KW-1185">Reference proteome</keyword>
<dbReference type="AlphaFoldDB" id="A0A1S6QIW3"/>